<feature type="domain" description="Calcineurin-like phosphoesterase" evidence="1">
    <location>
        <begin position="50"/>
        <end position="237"/>
    </location>
</feature>
<dbReference type="InterPro" id="IPR051158">
    <property type="entry name" value="Metallophosphoesterase_sf"/>
</dbReference>
<reference evidence="2 3" key="1">
    <citation type="submission" date="2020-08" db="EMBL/GenBank/DDBJ databases">
        <title>Sequencing the genomes of 1000 actinobacteria strains.</title>
        <authorList>
            <person name="Klenk H.-P."/>
        </authorList>
    </citation>
    <scope>NUCLEOTIDE SEQUENCE [LARGE SCALE GENOMIC DNA]</scope>
    <source>
        <strain evidence="2 3">DSM 28238</strain>
    </source>
</reference>
<dbReference type="PROSITE" id="PS51257">
    <property type="entry name" value="PROKAR_LIPOPROTEIN"/>
    <property type="match status" value="1"/>
</dbReference>
<accession>A0A7W5TXB3</accession>
<dbReference type="GO" id="GO:0009245">
    <property type="term" value="P:lipid A biosynthetic process"/>
    <property type="evidence" value="ECO:0007669"/>
    <property type="project" value="TreeGrafter"/>
</dbReference>
<name>A0A7W5TXB3_9MICC</name>
<proteinExistence type="predicted"/>
<dbReference type="EMBL" id="JACIBT010000018">
    <property type="protein sequence ID" value="MBB3668419.1"/>
    <property type="molecule type" value="Genomic_DNA"/>
</dbReference>
<dbReference type="GO" id="GO:0016020">
    <property type="term" value="C:membrane"/>
    <property type="evidence" value="ECO:0007669"/>
    <property type="project" value="GOC"/>
</dbReference>
<dbReference type="AlphaFoldDB" id="A0A7W5TXB3"/>
<comment type="caution">
    <text evidence="2">The sequence shown here is derived from an EMBL/GenBank/DDBJ whole genome shotgun (WGS) entry which is preliminary data.</text>
</comment>
<dbReference type="GO" id="GO:0008758">
    <property type="term" value="F:UDP-2,3-diacylglucosamine hydrolase activity"/>
    <property type="evidence" value="ECO:0007669"/>
    <property type="project" value="TreeGrafter"/>
</dbReference>
<sequence>MSGVLRGLGLGAAAVSVLGAGCLVYANRVELNRFTLRRDQVDVPGLDRTLRLLHISDIHYVPGQTKKLRWLQSLAQLEPDVVINTGDNLSDSAAVPEVLEALEPLMRYPGAFVPGSNDYYTPRFRNPLRYLAGPSRPHSRPATLPTDELFGAFQEAGWANLTNTHSFAQVAGLGVELSGVDDPHLDLDEPPVWPSGERAGAAEPRLRIGVAHSPMRRVLQAFADDGAHLVLAGHTHGGQVCLPSLNPRGGPALVTNSDLPAAKAKGLHTLMGAGGNTTWVHVSAGIGTSAKAPIRFFCPPEANLLTLTPDTTR</sequence>
<keyword evidence="3" id="KW-1185">Reference proteome</keyword>
<dbReference type="InterPro" id="IPR004843">
    <property type="entry name" value="Calcineurin-like_PHP"/>
</dbReference>
<dbReference type="InterPro" id="IPR029052">
    <property type="entry name" value="Metallo-depent_PP-like"/>
</dbReference>
<evidence type="ECO:0000259" key="1">
    <source>
        <dbReference type="Pfam" id="PF00149"/>
    </source>
</evidence>
<dbReference type="Pfam" id="PF00149">
    <property type="entry name" value="Metallophos"/>
    <property type="match status" value="1"/>
</dbReference>
<evidence type="ECO:0000313" key="2">
    <source>
        <dbReference type="EMBL" id="MBB3668419.1"/>
    </source>
</evidence>
<dbReference type="SUPFAM" id="SSF56300">
    <property type="entry name" value="Metallo-dependent phosphatases"/>
    <property type="match status" value="1"/>
</dbReference>
<dbReference type="PANTHER" id="PTHR31302">
    <property type="entry name" value="TRANSMEMBRANE PROTEIN WITH METALLOPHOSPHOESTERASE DOMAIN-RELATED"/>
    <property type="match status" value="1"/>
</dbReference>
<dbReference type="PANTHER" id="PTHR31302:SF20">
    <property type="entry name" value="CONSERVED PROTEIN"/>
    <property type="match status" value="1"/>
</dbReference>
<dbReference type="Proteomes" id="UP000547528">
    <property type="component" value="Unassembled WGS sequence"/>
</dbReference>
<gene>
    <name evidence="2" type="ORF">FHX47_002054</name>
</gene>
<evidence type="ECO:0000313" key="3">
    <source>
        <dbReference type="Proteomes" id="UP000547528"/>
    </source>
</evidence>
<dbReference type="Gene3D" id="3.60.21.10">
    <property type="match status" value="1"/>
</dbReference>
<organism evidence="2 3">
    <name type="scientific">Garicola koreensis</name>
    <dbReference type="NCBI Taxonomy" id="1262554"/>
    <lineage>
        <taxon>Bacteria</taxon>
        <taxon>Bacillati</taxon>
        <taxon>Actinomycetota</taxon>
        <taxon>Actinomycetes</taxon>
        <taxon>Micrococcales</taxon>
        <taxon>Micrococcaceae</taxon>
        <taxon>Garicola</taxon>
    </lineage>
</organism>
<protein>
    <recommendedName>
        <fullName evidence="1">Calcineurin-like phosphoesterase domain-containing protein</fullName>
    </recommendedName>
</protein>
<dbReference type="RefSeq" id="WP_183358820.1">
    <property type="nucleotide sequence ID" value="NZ_BAABKR010000001.1"/>
</dbReference>